<evidence type="ECO:0000259" key="2">
    <source>
        <dbReference type="SMART" id="SM00382"/>
    </source>
</evidence>
<keyword evidence="3" id="KW-0378">Hydrolase</keyword>
<dbReference type="CDD" id="cd01026">
    <property type="entry name" value="TOPRIM_OLD"/>
    <property type="match status" value="1"/>
</dbReference>
<dbReference type="Pfam" id="PF20469">
    <property type="entry name" value="OLD-like_TOPRIM"/>
    <property type="match status" value="1"/>
</dbReference>
<reference evidence="4 6" key="2">
    <citation type="submission" date="2021-01" db="EMBL/GenBank/DDBJ databases">
        <title>Biogeographic distribution of Paracoccus.</title>
        <authorList>
            <person name="Hollensteiner J."/>
            <person name="Leineberger J."/>
            <person name="Brinkhoff T."/>
            <person name="Daniel R."/>
        </authorList>
    </citation>
    <scope>NUCLEOTIDE SEQUENCE [LARGE SCALE GENOMIC DNA]</scope>
    <source>
        <strain evidence="4 6">DSM 18447</strain>
    </source>
</reference>
<dbReference type="InterPro" id="IPR051396">
    <property type="entry name" value="Bact_Antivir_Def_Nuclease"/>
</dbReference>
<evidence type="ECO:0000313" key="5">
    <source>
        <dbReference type="Proteomes" id="UP000186216"/>
    </source>
</evidence>
<name>A0AA45W6I7_9RHOB</name>
<dbReference type="GO" id="GO:0004519">
    <property type="term" value="F:endonuclease activity"/>
    <property type="evidence" value="ECO:0007669"/>
    <property type="project" value="UniProtKB-KW"/>
</dbReference>
<keyword evidence="3" id="KW-0540">Nuclease</keyword>
<dbReference type="SMART" id="SM00382">
    <property type="entry name" value="AAA"/>
    <property type="match status" value="1"/>
</dbReference>
<dbReference type="AlphaFoldDB" id="A0AA45W6I7"/>
<sequence>MHIEQIRIENFRLLQDCCLDMREKTTLLVGKNNTGKTSFAVLLERFLEKPDHFTYTDFPIPIREKVLGIDDETNIEELAIRLVLRIAYDETDNLAILSEFMLDLDPTRRHTNILFECCIDKKKLLRVLPDDPKERKKFIENNLSGKFLDIKVYAFDDFGHAEETPYYLAHRDQLEEKDRSGVRALLNFQVIHARRNVASSEDAGRGAKPLSAISTRFFRKRDIEADDDDDDDDDDETTGSGGESIEKLRSMLASIDDQLGEQYAQVFGGFLKSSRDFLELGDLKVVSNIQSQSLIETSSQVIYGETDNFLPEHYSGLGYLNILYLLLQIELCRDDFARRNAPLNLLLIEEPEAHTHPQMQYVFADKIHGLTSKIPNLQALLTTHSSHIVSKSNFEDIRYLSRLSPSQPVTIKNFHTDLSVRYQELGADGAALFQFLKQYLTINSAELFFASKAIFIEGTTERILLPLFIEMHDRENVDETAESGLSSQNISVLEVGANARAFAPFLEFIGVRTLVITDIDTTRAVVSEKTGKTSYPACPVAESSHTSNETLKHFLSAPDPKEEKDFSDWHKRLVEGTASSGEGQIELAYQLAEDGYHARSFEDAFLSINLDKVKARKDTLASLKNRDTLDQFSGDDFYSLTTQILGKKSDFAGSVLYLALVEGESWRVPKYIMDGLKWIHKN</sequence>
<dbReference type="EMBL" id="CP067140">
    <property type="protein sequence ID" value="WCR04398.1"/>
    <property type="molecule type" value="Genomic_DNA"/>
</dbReference>
<dbReference type="InterPro" id="IPR027417">
    <property type="entry name" value="P-loop_NTPase"/>
</dbReference>
<dbReference type="InterPro" id="IPR003593">
    <property type="entry name" value="AAA+_ATPase"/>
</dbReference>
<evidence type="ECO:0000313" key="4">
    <source>
        <dbReference type="EMBL" id="WCR04398.1"/>
    </source>
</evidence>
<dbReference type="EMBL" id="FTOU01000012">
    <property type="protein sequence ID" value="SIT01913.1"/>
    <property type="molecule type" value="Genomic_DNA"/>
</dbReference>
<dbReference type="Proteomes" id="UP000186216">
    <property type="component" value="Unassembled WGS sequence"/>
</dbReference>
<keyword evidence="6" id="KW-1185">Reference proteome</keyword>
<gene>
    <name evidence="4" type="ORF">JHX88_06615</name>
    <name evidence="3" type="ORF">SAMN05421772_112124</name>
</gene>
<dbReference type="Pfam" id="PF13175">
    <property type="entry name" value="AAA_15"/>
    <property type="match status" value="1"/>
</dbReference>
<dbReference type="RefSeq" id="WP_076527219.1">
    <property type="nucleotide sequence ID" value="NZ_CP067140.1"/>
</dbReference>
<evidence type="ECO:0000313" key="3">
    <source>
        <dbReference type="EMBL" id="SIT01913.1"/>
    </source>
</evidence>
<proteinExistence type="predicted"/>
<dbReference type="InterPro" id="IPR041685">
    <property type="entry name" value="AAA_GajA/Old/RecF-like"/>
</dbReference>
<accession>A0AA45W6I7</accession>
<feature type="domain" description="AAA+ ATPase" evidence="2">
    <location>
        <begin position="22"/>
        <end position="404"/>
    </location>
</feature>
<feature type="compositionally biased region" description="Acidic residues" evidence="1">
    <location>
        <begin position="224"/>
        <end position="237"/>
    </location>
</feature>
<dbReference type="InterPro" id="IPR034139">
    <property type="entry name" value="TOPRIM_OLD"/>
</dbReference>
<dbReference type="PANTHER" id="PTHR43581:SF4">
    <property type="entry name" value="ATP_GTP PHOSPHATASE"/>
    <property type="match status" value="1"/>
</dbReference>
<evidence type="ECO:0000313" key="6">
    <source>
        <dbReference type="Proteomes" id="UP001215549"/>
    </source>
</evidence>
<keyword evidence="3" id="KW-0255">Endonuclease</keyword>
<organism evidence="3 5">
    <name type="scientific">Paracoccus saliphilus</name>
    <dbReference type="NCBI Taxonomy" id="405559"/>
    <lineage>
        <taxon>Bacteria</taxon>
        <taxon>Pseudomonadati</taxon>
        <taxon>Pseudomonadota</taxon>
        <taxon>Alphaproteobacteria</taxon>
        <taxon>Rhodobacterales</taxon>
        <taxon>Paracoccaceae</taxon>
        <taxon>Paracoccus</taxon>
    </lineage>
</organism>
<evidence type="ECO:0000256" key="1">
    <source>
        <dbReference type="SAM" id="MobiDB-lite"/>
    </source>
</evidence>
<dbReference type="Proteomes" id="UP001215549">
    <property type="component" value="Chromosome"/>
</dbReference>
<dbReference type="Gene3D" id="3.40.50.300">
    <property type="entry name" value="P-loop containing nucleotide triphosphate hydrolases"/>
    <property type="match status" value="1"/>
</dbReference>
<protein>
    <submittedName>
        <fullName evidence="4">AAA family ATPase</fullName>
    </submittedName>
    <submittedName>
        <fullName evidence="3">Predicted ATP-dependent endonuclease of the OLD family, contains P-loop ATPase and TOPRIM domains</fullName>
    </submittedName>
</protein>
<dbReference type="PANTHER" id="PTHR43581">
    <property type="entry name" value="ATP/GTP PHOSPHATASE"/>
    <property type="match status" value="1"/>
</dbReference>
<dbReference type="SUPFAM" id="SSF52540">
    <property type="entry name" value="P-loop containing nucleoside triphosphate hydrolases"/>
    <property type="match status" value="1"/>
</dbReference>
<reference evidence="3 5" key="1">
    <citation type="submission" date="2017-01" db="EMBL/GenBank/DDBJ databases">
        <authorList>
            <person name="Varghese N."/>
            <person name="Submissions S."/>
        </authorList>
    </citation>
    <scope>NUCLEOTIDE SEQUENCE [LARGE SCALE GENOMIC DNA]</scope>
    <source>
        <strain evidence="3 5">DSM 18447</strain>
    </source>
</reference>
<feature type="region of interest" description="Disordered" evidence="1">
    <location>
        <begin position="224"/>
        <end position="243"/>
    </location>
</feature>